<organism evidence="8 9">
    <name type="scientific">Dyella flagellata</name>
    <dbReference type="NCBI Taxonomy" id="1867833"/>
    <lineage>
        <taxon>Bacteria</taxon>
        <taxon>Pseudomonadati</taxon>
        <taxon>Pseudomonadota</taxon>
        <taxon>Gammaproteobacteria</taxon>
        <taxon>Lysobacterales</taxon>
        <taxon>Rhodanobacteraceae</taxon>
        <taxon>Dyella</taxon>
    </lineage>
</organism>
<evidence type="ECO:0000256" key="1">
    <source>
        <dbReference type="ARBA" id="ARBA00001973"/>
    </source>
</evidence>
<dbReference type="PROSITE" id="PS00498">
    <property type="entry name" value="TYROSINASE_2"/>
    <property type="match status" value="1"/>
</dbReference>
<dbReference type="Pfam" id="PF12142">
    <property type="entry name" value="PPO1_DWL"/>
    <property type="match status" value="1"/>
</dbReference>
<dbReference type="InterPro" id="IPR008922">
    <property type="entry name" value="Di-copper_centre_dom_sf"/>
</dbReference>
<dbReference type="RefSeq" id="WP_284332196.1">
    <property type="nucleotide sequence ID" value="NZ_BSOA01000020.1"/>
</dbReference>
<feature type="domain" description="Tyrosinase copper-binding" evidence="7">
    <location>
        <begin position="275"/>
        <end position="286"/>
    </location>
</feature>
<evidence type="ECO:0000313" key="8">
    <source>
        <dbReference type="EMBL" id="GLQ88757.1"/>
    </source>
</evidence>
<feature type="signal peptide" evidence="6">
    <location>
        <begin position="1"/>
        <end position="26"/>
    </location>
</feature>
<accession>A0ABQ5XCR5</accession>
<evidence type="ECO:0000256" key="3">
    <source>
        <dbReference type="ARBA" id="ARBA00022723"/>
    </source>
</evidence>
<dbReference type="PANTHER" id="PTHR11474">
    <property type="entry name" value="TYROSINASE FAMILY MEMBER"/>
    <property type="match status" value="1"/>
</dbReference>
<comment type="similarity">
    <text evidence="2">Belongs to the tyrosinase family.</text>
</comment>
<evidence type="ECO:0000256" key="5">
    <source>
        <dbReference type="ARBA" id="ARBA00023008"/>
    </source>
</evidence>
<evidence type="ECO:0000313" key="9">
    <source>
        <dbReference type="Proteomes" id="UP001156627"/>
    </source>
</evidence>
<keyword evidence="9" id="KW-1185">Reference proteome</keyword>
<dbReference type="Gene3D" id="1.10.1280.10">
    <property type="entry name" value="Di-copper center containing domain from catechol oxidase"/>
    <property type="match status" value="2"/>
</dbReference>
<gene>
    <name evidence="8" type="ORF">GCM10007898_23270</name>
</gene>
<dbReference type="SUPFAM" id="SSF48056">
    <property type="entry name" value="Di-copper centre-containing domain"/>
    <property type="match status" value="1"/>
</dbReference>
<proteinExistence type="inferred from homology"/>
<dbReference type="PANTHER" id="PTHR11474:SF76">
    <property type="entry name" value="SHKT DOMAIN-CONTAINING PROTEIN"/>
    <property type="match status" value="1"/>
</dbReference>
<evidence type="ECO:0000256" key="6">
    <source>
        <dbReference type="SAM" id="SignalP"/>
    </source>
</evidence>
<dbReference type="Proteomes" id="UP001156627">
    <property type="component" value="Unassembled WGS sequence"/>
</dbReference>
<evidence type="ECO:0000256" key="2">
    <source>
        <dbReference type="ARBA" id="ARBA00009928"/>
    </source>
</evidence>
<comment type="cofactor">
    <cofactor evidence="1">
        <name>Cu(2+)</name>
        <dbReference type="ChEBI" id="CHEBI:29036"/>
    </cofactor>
</comment>
<evidence type="ECO:0000259" key="7">
    <source>
        <dbReference type="PROSITE" id="PS00498"/>
    </source>
</evidence>
<keyword evidence="6" id="KW-0732">Signal</keyword>
<dbReference type="InterPro" id="IPR022739">
    <property type="entry name" value="Polyphenol_oxidase_cen"/>
</dbReference>
<dbReference type="InterPro" id="IPR050316">
    <property type="entry name" value="Tyrosinase/Hemocyanin"/>
</dbReference>
<reference evidence="9" key="1">
    <citation type="journal article" date="2019" name="Int. J. Syst. Evol. Microbiol.">
        <title>The Global Catalogue of Microorganisms (GCM) 10K type strain sequencing project: providing services to taxonomists for standard genome sequencing and annotation.</title>
        <authorList>
            <consortium name="The Broad Institute Genomics Platform"/>
            <consortium name="The Broad Institute Genome Sequencing Center for Infectious Disease"/>
            <person name="Wu L."/>
            <person name="Ma J."/>
        </authorList>
    </citation>
    <scope>NUCLEOTIDE SEQUENCE [LARGE SCALE GENOMIC DNA]</scope>
    <source>
        <strain evidence="9">NBRC 111981</strain>
    </source>
</reference>
<dbReference type="Pfam" id="PF00264">
    <property type="entry name" value="Tyrosinase"/>
    <property type="match status" value="2"/>
</dbReference>
<keyword evidence="5" id="KW-0186">Copper</keyword>
<dbReference type="InterPro" id="IPR002227">
    <property type="entry name" value="Tyrosinase_Cu-bd"/>
</dbReference>
<evidence type="ECO:0000256" key="4">
    <source>
        <dbReference type="ARBA" id="ARBA00023002"/>
    </source>
</evidence>
<name>A0ABQ5XCR5_9GAMM</name>
<sequence length="523" mass="57924">MKSLRPSLFVTVLCFAVASLNFHAAAAQTTSPPPQVRMKWQDFVSGVDGAKRLASFQRAVAKMRSLDNSPPGSADFRRSWKYWANIHGYLGPNSSFGTLAERSQQLTNDGLAQYLPYLVGTTGKPGIVDQTPPDAIAKAIWATCQHSPPGTEVNFFGWHRMYLYYLERVMRWAAGDPTLTLPYWDYTNPAETALPAEFRDTTSPLYDWRRSPAVNQGLLALNPNITNIDGPLTTDTTFLQYEKDIESGVHGNVHCAMVHTCPVALMGLVGVAANDPIFYMHHTNIDRMWACWQYLHPNEQPGTWENQSFTFVDETGAEVTRPVKDFLDTKALGYVYDNDSQCTRVSTPTVAAMQISPPSNVEQAFPNILFSSTPFPLNSTITSVNVTIYPNTQLYRTELVLRDVSSRFAPGALVDVYVAGKGGSPRRIYVATINWFGVFDHMASMGHMERTGPIARTFEYDVTQQLQTLGFPNTKDLTIQFEASSGLVPTGKSQAASSEPIITPQATLRPDAELTIGAVELRQ</sequence>
<keyword evidence="4" id="KW-0560">Oxidoreductase</keyword>
<keyword evidence="3" id="KW-0479">Metal-binding</keyword>
<protein>
    <recommendedName>
        <fullName evidence="7">Tyrosinase copper-binding domain-containing protein</fullName>
    </recommendedName>
</protein>
<dbReference type="PRINTS" id="PR00092">
    <property type="entry name" value="TYROSINASE"/>
</dbReference>
<feature type="chain" id="PRO_5046656665" description="Tyrosinase copper-binding domain-containing protein" evidence="6">
    <location>
        <begin position="27"/>
        <end position="523"/>
    </location>
</feature>
<dbReference type="EMBL" id="BSOA01000020">
    <property type="protein sequence ID" value="GLQ88757.1"/>
    <property type="molecule type" value="Genomic_DNA"/>
</dbReference>
<comment type="caution">
    <text evidence="8">The sequence shown here is derived from an EMBL/GenBank/DDBJ whole genome shotgun (WGS) entry which is preliminary data.</text>
</comment>